<proteinExistence type="predicted"/>
<organism evidence="1 2">
    <name type="scientific">Ancylostoma caninum</name>
    <name type="common">Dog hookworm</name>
    <dbReference type="NCBI Taxonomy" id="29170"/>
    <lineage>
        <taxon>Eukaryota</taxon>
        <taxon>Metazoa</taxon>
        <taxon>Ecdysozoa</taxon>
        <taxon>Nematoda</taxon>
        <taxon>Chromadorea</taxon>
        <taxon>Rhabditida</taxon>
        <taxon>Rhabditina</taxon>
        <taxon>Rhabditomorpha</taxon>
        <taxon>Strongyloidea</taxon>
        <taxon>Ancylostomatidae</taxon>
        <taxon>Ancylostomatinae</taxon>
        <taxon>Ancylostoma</taxon>
    </lineage>
</organism>
<evidence type="ECO:0000313" key="1">
    <source>
        <dbReference type="EMBL" id="RCN24701.1"/>
    </source>
</evidence>
<accession>A0A368EY23</accession>
<sequence>MLSRLFPTLPSFGDTKTPPIISPTPVTSFYMTGSLRWTC</sequence>
<keyword evidence="2" id="KW-1185">Reference proteome</keyword>
<dbReference type="AlphaFoldDB" id="A0A368EY23"/>
<dbReference type="EMBL" id="JOJR01017474">
    <property type="protein sequence ID" value="RCN24701.1"/>
    <property type="molecule type" value="Genomic_DNA"/>
</dbReference>
<comment type="caution">
    <text evidence="1">The sequence shown here is derived from an EMBL/GenBank/DDBJ whole genome shotgun (WGS) entry which is preliminary data.</text>
</comment>
<dbReference type="Proteomes" id="UP000252519">
    <property type="component" value="Unassembled WGS sequence"/>
</dbReference>
<protein>
    <submittedName>
        <fullName evidence="1">Uncharacterized protein</fullName>
    </submittedName>
</protein>
<evidence type="ECO:0000313" key="2">
    <source>
        <dbReference type="Proteomes" id="UP000252519"/>
    </source>
</evidence>
<gene>
    <name evidence="1" type="ORF">ANCCAN_29598</name>
</gene>
<name>A0A368EY23_ANCCA</name>
<reference evidence="1 2" key="1">
    <citation type="submission" date="2014-10" db="EMBL/GenBank/DDBJ databases">
        <title>Draft genome of the hookworm Ancylostoma caninum.</title>
        <authorList>
            <person name="Mitreva M."/>
        </authorList>
    </citation>
    <scope>NUCLEOTIDE SEQUENCE [LARGE SCALE GENOMIC DNA]</scope>
    <source>
        <strain evidence="1 2">Baltimore</strain>
    </source>
</reference>